<name>A0ABW2FX40_9ACTN</name>
<comment type="caution">
    <text evidence="2">The sequence shown here is derived from an EMBL/GenBank/DDBJ whole genome shotgun (WGS) entry which is preliminary data.</text>
</comment>
<dbReference type="RefSeq" id="WP_380231181.1">
    <property type="nucleotide sequence ID" value="NZ_JBHSVH010000002.1"/>
</dbReference>
<protein>
    <submittedName>
        <fullName evidence="2">LapA family protein</fullName>
    </submittedName>
</protein>
<feature type="transmembrane region" description="Helical" evidence="1">
    <location>
        <begin position="21"/>
        <end position="42"/>
    </location>
</feature>
<keyword evidence="1" id="KW-1133">Transmembrane helix</keyword>
<keyword evidence="1" id="KW-0472">Membrane</keyword>
<dbReference type="Proteomes" id="UP001596435">
    <property type="component" value="Unassembled WGS sequence"/>
</dbReference>
<dbReference type="EMBL" id="JBHTAJ010000022">
    <property type="protein sequence ID" value="MFC7180659.1"/>
    <property type="molecule type" value="Genomic_DNA"/>
</dbReference>
<reference evidence="3" key="1">
    <citation type="journal article" date="2019" name="Int. J. Syst. Evol. Microbiol.">
        <title>The Global Catalogue of Microorganisms (GCM) 10K type strain sequencing project: providing services to taxonomists for standard genome sequencing and annotation.</title>
        <authorList>
            <consortium name="The Broad Institute Genomics Platform"/>
            <consortium name="The Broad Institute Genome Sequencing Center for Infectious Disease"/>
            <person name="Wu L."/>
            <person name="Ma J."/>
        </authorList>
    </citation>
    <scope>NUCLEOTIDE SEQUENCE [LARGE SCALE GENOMIC DNA]</scope>
    <source>
        <strain evidence="3">CGMCC 1.12859</strain>
    </source>
</reference>
<evidence type="ECO:0000313" key="3">
    <source>
        <dbReference type="Proteomes" id="UP001596435"/>
    </source>
</evidence>
<evidence type="ECO:0000313" key="2">
    <source>
        <dbReference type="EMBL" id="MFC7180659.1"/>
    </source>
</evidence>
<keyword evidence="3" id="KW-1185">Reference proteome</keyword>
<gene>
    <name evidence="2" type="ORF">ACFQMG_13955</name>
</gene>
<evidence type="ECO:0000256" key="1">
    <source>
        <dbReference type="SAM" id="Phobius"/>
    </source>
</evidence>
<keyword evidence="1" id="KW-0812">Transmembrane</keyword>
<proteinExistence type="predicted"/>
<organism evidence="2 3">
    <name type="scientific">Kitasatospora paranensis</name>
    <dbReference type="NCBI Taxonomy" id="258053"/>
    <lineage>
        <taxon>Bacteria</taxon>
        <taxon>Bacillati</taxon>
        <taxon>Actinomycetota</taxon>
        <taxon>Actinomycetes</taxon>
        <taxon>Kitasatosporales</taxon>
        <taxon>Streptomycetaceae</taxon>
        <taxon>Kitasatospora</taxon>
    </lineage>
</organism>
<feature type="transmembrane region" description="Helical" evidence="1">
    <location>
        <begin position="54"/>
        <end position="80"/>
    </location>
</feature>
<accession>A0ABW2FX40</accession>
<sequence length="89" mass="9647">MTKTSGDTTTGASDAKSGREIAGVPIRVIGIGILVVLAVWFLLANLDSVKIQFWIFSVTAPLWIVLLGTLIVGGIFGYAFKGRRVNRRR</sequence>